<dbReference type="InterPro" id="IPR000847">
    <property type="entry name" value="LysR_HTH_N"/>
</dbReference>
<dbReference type="Gene3D" id="3.40.190.10">
    <property type="entry name" value="Periplasmic binding protein-like II"/>
    <property type="match status" value="2"/>
</dbReference>
<dbReference type="Gene3D" id="1.10.10.10">
    <property type="entry name" value="Winged helix-like DNA-binding domain superfamily/Winged helix DNA-binding domain"/>
    <property type="match status" value="1"/>
</dbReference>
<dbReference type="SUPFAM" id="SSF46785">
    <property type="entry name" value="Winged helix' DNA-binding domain"/>
    <property type="match status" value="1"/>
</dbReference>
<dbReference type="InterPro" id="IPR036390">
    <property type="entry name" value="WH_DNA-bd_sf"/>
</dbReference>
<dbReference type="PANTHER" id="PTHR30579">
    <property type="entry name" value="TRANSCRIPTIONAL REGULATOR"/>
    <property type="match status" value="1"/>
</dbReference>
<keyword evidence="4" id="KW-0804">Transcription</keyword>
<evidence type="ECO:0000256" key="2">
    <source>
        <dbReference type="ARBA" id="ARBA00023015"/>
    </source>
</evidence>
<keyword evidence="3" id="KW-0238">DNA-binding</keyword>
<proteinExistence type="inferred from homology"/>
<comment type="caution">
    <text evidence="6">The sequence shown here is derived from an EMBL/GenBank/DDBJ whole genome shotgun (WGS) entry which is preliminary data.</text>
</comment>
<evidence type="ECO:0000313" key="7">
    <source>
        <dbReference type="Proteomes" id="UP000696413"/>
    </source>
</evidence>
<evidence type="ECO:0000313" key="6">
    <source>
        <dbReference type="EMBL" id="MBU8822562.1"/>
    </source>
</evidence>
<dbReference type="EMBL" id="JAHBOM010000004">
    <property type="protein sequence ID" value="MBU8822562.1"/>
    <property type="molecule type" value="Genomic_DNA"/>
</dbReference>
<evidence type="ECO:0000256" key="3">
    <source>
        <dbReference type="ARBA" id="ARBA00023125"/>
    </source>
</evidence>
<accession>A0ABS6HMU9</accession>
<feature type="domain" description="HTH lysR-type" evidence="5">
    <location>
        <begin position="17"/>
        <end position="74"/>
    </location>
</feature>
<dbReference type="Proteomes" id="UP000696413">
    <property type="component" value="Unassembled WGS sequence"/>
</dbReference>
<reference evidence="6 7" key="1">
    <citation type="submission" date="2021-05" db="EMBL/GenBank/DDBJ databases">
        <title>Draft Genome Sequences of Clinical Respiratory Isolates of Mycobacterium goodii Recovered in Ireland.</title>
        <authorList>
            <person name="Flanagan P.R."/>
            <person name="Mok S."/>
            <person name="Roycroft E."/>
            <person name="Rogers T.R."/>
            <person name="Fitzgibbon M."/>
        </authorList>
    </citation>
    <scope>NUCLEOTIDE SEQUENCE [LARGE SCALE GENOMIC DNA]</scope>
    <source>
        <strain evidence="6 7">14IE55</strain>
    </source>
</reference>
<dbReference type="InterPro" id="IPR005119">
    <property type="entry name" value="LysR_subst-bd"/>
</dbReference>
<evidence type="ECO:0000259" key="5">
    <source>
        <dbReference type="PROSITE" id="PS50931"/>
    </source>
</evidence>
<name>A0ABS6HMU9_MYCGD</name>
<protein>
    <submittedName>
        <fullName evidence="6">LysR family transcriptional regulator</fullName>
    </submittedName>
</protein>
<evidence type="ECO:0000256" key="4">
    <source>
        <dbReference type="ARBA" id="ARBA00023163"/>
    </source>
</evidence>
<organism evidence="6 7">
    <name type="scientific">Mycolicibacterium goodii</name>
    <name type="common">Mycobacterium goodii</name>
    <dbReference type="NCBI Taxonomy" id="134601"/>
    <lineage>
        <taxon>Bacteria</taxon>
        <taxon>Bacillati</taxon>
        <taxon>Actinomycetota</taxon>
        <taxon>Actinomycetes</taxon>
        <taxon>Mycobacteriales</taxon>
        <taxon>Mycobacteriaceae</taxon>
        <taxon>Mycolicibacterium</taxon>
    </lineage>
</organism>
<dbReference type="PRINTS" id="PR00039">
    <property type="entry name" value="HTHLYSR"/>
</dbReference>
<dbReference type="PANTHER" id="PTHR30579:SF7">
    <property type="entry name" value="HTH-TYPE TRANSCRIPTIONAL REGULATOR LRHA-RELATED"/>
    <property type="match status" value="1"/>
</dbReference>
<dbReference type="InterPro" id="IPR050176">
    <property type="entry name" value="LTTR"/>
</dbReference>
<keyword evidence="7" id="KW-1185">Reference proteome</keyword>
<dbReference type="PROSITE" id="PS50931">
    <property type="entry name" value="HTH_LYSR"/>
    <property type="match status" value="1"/>
</dbReference>
<dbReference type="Pfam" id="PF00126">
    <property type="entry name" value="HTH_1"/>
    <property type="match status" value="1"/>
</dbReference>
<dbReference type="Pfam" id="PF03466">
    <property type="entry name" value="LysR_substrate"/>
    <property type="match status" value="1"/>
</dbReference>
<evidence type="ECO:0000256" key="1">
    <source>
        <dbReference type="ARBA" id="ARBA00009437"/>
    </source>
</evidence>
<sequence length="304" mass="31921">MIVSADRSTVRPVGQVLDIAPLRSLVAVADCGGFHRAAAVLHLTQSAVSQHVRRLEGVVGGPIVQRSGRGMAFTELGHRVVTHARRILAAHDAALADLGAAEEKTLLIGATEHGADVMLPGLTDALGECLPDWRVRFRLDRNVALADAIEHGTVDVAVMLDGSGWDRANASGMVALKWISARTFTPDGPLPVVVYAEPCTLREPAFAALEKLDIDYRIVVECADLSGLVAAVRSGLGVALLPMIGRLPDGLVVADDMPEANRASVFVRGRAGVDPDLLATVDSAVGELLGDDRTVGKTSVKVSA</sequence>
<dbReference type="SUPFAM" id="SSF53850">
    <property type="entry name" value="Periplasmic binding protein-like II"/>
    <property type="match status" value="1"/>
</dbReference>
<gene>
    <name evidence="6" type="ORF">KL859_06680</name>
</gene>
<dbReference type="InterPro" id="IPR036388">
    <property type="entry name" value="WH-like_DNA-bd_sf"/>
</dbReference>
<comment type="similarity">
    <text evidence="1">Belongs to the LysR transcriptional regulatory family.</text>
</comment>
<keyword evidence="2" id="KW-0805">Transcription regulation</keyword>